<dbReference type="Proteomes" id="UP000792457">
    <property type="component" value="Unassembled WGS sequence"/>
</dbReference>
<evidence type="ECO:0000256" key="1">
    <source>
        <dbReference type="ARBA" id="ARBA00022553"/>
    </source>
</evidence>
<proteinExistence type="predicted"/>
<sequence>MAGVAKFGIVVGRRPLQLMICVCPIWQSCFLLAQPLPFVLQVEKRSGLRGGGGGGDRVPRRMDRLRRSLRDSFRRRKEHVPESSKPHQWQADEAAVRAGTCNFHVKVRNVWKILYGSYSKGKSVALARIIFPFIWP</sequence>
<dbReference type="GO" id="GO:0005737">
    <property type="term" value="C:cytoplasm"/>
    <property type="evidence" value="ECO:0007669"/>
    <property type="project" value="TreeGrafter"/>
</dbReference>
<gene>
    <name evidence="3" type="ORF">J437_LFUL006922</name>
</gene>
<organism evidence="3 4">
    <name type="scientific">Ladona fulva</name>
    <name type="common">Scarce chaser dragonfly</name>
    <name type="synonym">Libellula fulva</name>
    <dbReference type="NCBI Taxonomy" id="123851"/>
    <lineage>
        <taxon>Eukaryota</taxon>
        <taxon>Metazoa</taxon>
        <taxon>Ecdysozoa</taxon>
        <taxon>Arthropoda</taxon>
        <taxon>Hexapoda</taxon>
        <taxon>Insecta</taxon>
        <taxon>Pterygota</taxon>
        <taxon>Palaeoptera</taxon>
        <taxon>Odonata</taxon>
        <taxon>Epiprocta</taxon>
        <taxon>Anisoptera</taxon>
        <taxon>Libelluloidea</taxon>
        <taxon>Libellulidae</taxon>
        <taxon>Ladona</taxon>
    </lineage>
</organism>
<accession>A0A8K0K1F9</accession>
<evidence type="ECO:0000313" key="4">
    <source>
        <dbReference type="Proteomes" id="UP000792457"/>
    </source>
</evidence>
<protein>
    <submittedName>
        <fullName evidence="3">Uncharacterized protein</fullName>
    </submittedName>
</protein>
<reference evidence="3" key="1">
    <citation type="submission" date="2013-04" db="EMBL/GenBank/DDBJ databases">
        <authorList>
            <person name="Qu J."/>
            <person name="Murali S.C."/>
            <person name="Bandaranaike D."/>
            <person name="Bellair M."/>
            <person name="Blankenburg K."/>
            <person name="Chao H."/>
            <person name="Dinh H."/>
            <person name="Doddapaneni H."/>
            <person name="Downs B."/>
            <person name="Dugan-Rocha S."/>
            <person name="Elkadiri S."/>
            <person name="Gnanaolivu R.D."/>
            <person name="Hernandez B."/>
            <person name="Javaid M."/>
            <person name="Jayaseelan J.C."/>
            <person name="Lee S."/>
            <person name="Li M."/>
            <person name="Ming W."/>
            <person name="Munidasa M."/>
            <person name="Muniz J."/>
            <person name="Nguyen L."/>
            <person name="Ongeri F."/>
            <person name="Osuji N."/>
            <person name="Pu L.-L."/>
            <person name="Puazo M."/>
            <person name="Qu C."/>
            <person name="Quiroz J."/>
            <person name="Raj R."/>
            <person name="Weissenberger G."/>
            <person name="Xin Y."/>
            <person name="Zou X."/>
            <person name="Han Y."/>
            <person name="Richards S."/>
            <person name="Worley K."/>
            <person name="Muzny D."/>
            <person name="Gibbs R."/>
        </authorList>
    </citation>
    <scope>NUCLEOTIDE SEQUENCE</scope>
    <source>
        <strain evidence="3">Sampled in the wild</strain>
    </source>
</reference>
<dbReference type="OrthoDB" id="10070446at2759"/>
<feature type="region of interest" description="Disordered" evidence="2">
    <location>
        <begin position="71"/>
        <end position="91"/>
    </location>
</feature>
<dbReference type="InterPro" id="IPR016698">
    <property type="entry name" value="Numb/numb-like"/>
</dbReference>
<keyword evidence="1" id="KW-0597">Phosphoprotein</keyword>
<evidence type="ECO:0000313" key="3">
    <source>
        <dbReference type="EMBL" id="KAG8226532.1"/>
    </source>
</evidence>
<keyword evidence="4" id="KW-1185">Reference proteome</keyword>
<dbReference type="PANTHER" id="PTHR47368">
    <property type="entry name" value="NUMB"/>
    <property type="match status" value="1"/>
</dbReference>
<name>A0A8K0K1F9_LADFU</name>
<dbReference type="EMBL" id="KZ308285">
    <property type="protein sequence ID" value="KAG8226532.1"/>
    <property type="molecule type" value="Genomic_DNA"/>
</dbReference>
<evidence type="ECO:0000256" key="2">
    <source>
        <dbReference type="SAM" id="MobiDB-lite"/>
    </source>
</evidence>
<reference evidence="3" key="2">
    <citation type="submission" date="2017-10" db="EMBL/GenBank/DDBJ databases">
        <title>Ladona fulva Genome sequencing and assembly.</title>
        <authorList>
            <person name="Murali S."/>
            <person name="Richards S."/>
            <person name="Bandaranaike D."/>
            <person name="Bellair M."/>
            <person name="Blankenburg K."/>
            <person name="Chao H."/>
            <person name="Dinh H."/>
            <person name="Doddapaneni H."/>
            <person name="Dugan-Rocha S."/>
            <person name="Elkadiri S."/>
            <person name="Gnanaolivu R."/>
            <person name="Hernandez B."/>
            <person name="Skinner E."/>
            <person name="Javaid M."/>
            <person name="Lee S."/>
            <person name="Li M."/>
            <person name="Ming W."/>
            <person name="Munidasa M."/>
            <person name="Muniz J."/>
            <person name="Nguyen L."/>
            <person name="Hughes D."/>
            <person name="Osuji N."/>
            <person name="Pu L.-L."/>
            <person name="Puazo M."/>
            <person name="Qu C."/>
            <person name="Quiroz J."/>
            <person name="Raj R."/>
            <person name="Weissenberger G."/>
            <person name="Xin Y."/>
            <person name="Zou X."/>
            <person name="Han Y."/>
            <person name="Worley K."/>
            <person name="Muzny D."/>
            <person name="Gibbs R."/>
        </authorList>
    </citation>
    <scope>NUCLEOTIDE SEQUENCE</scope>
    <source>
        <strain evidence="3">Sampled in the wild</strain>
    </source>
</reference>
<dbReference type="AlphaFoldDB" id="A0A8K0K1F9"/>
<dbReference type="PANTHER" id="PTHR47368:SF2">
    <property type="entry name" value="PID DOMAIN-CONTAINING PROTEIN"/>
    <property type="match status" value="1"/>
</dbReference>
<comment type="caution">
    <text evidence="3">The sequence shown here is derived from an EMBL/GenBank/DDBJ whole genome shotgun (WGS) entry which is preliminary data.</text>
</comment>
<dbReference type="PROSITE" id="PS51257">
    <property type="entry name" value="PROKAR_LIPOPROTEIN"/>
    <property type="match status" value="1"/>
</dbReference>